<dbReference type="Proteomes" id="UP000091857">
    <property type="component" value="Chromosome 2"/>
</dbReference>
<comment type="caution">
    <text evidence="1">The sequence shown here is derived from an EMBL/GenBank/DDBJ whole genome shotgun (WGS) entry which is preliminary data.</text>
</comment>
<evidence type="ECO:0000313" key="2">
    <source>
        <dbReference type="Proteomes" id="UP000091857"/>
    </source>
</evidence>
<sequence>MGTTEESKLQRKIKRRGFWRWVIASVMFRLLLVYFPRNLNLSSRPEVSTPLTGLCRSMYHGSPLLLSVLGPLTVKRIEGQPDHVLCSLLFVIADIMSAMLIRGISWKLHMAYRQSLKALNIINLPESSDALASGDIAALMCLWNPFTTVACVGLSTSPIENLFIILTLYGACACNDLSPAFCDDGKYECFAICMISYKAFCFFASAIDMPVGICCRLVPLAAFGWVMATHLSFYLAILIISLILLLGYGLDAPPQKLFLQKGCYKIRDNSSSDVHCKQEKMINQLKPHIIFFMENKLMVEDMSPNIGVLWYFFAEVFNFFRNFFLIIFHINILFMILPLAIRLNHRPCFLAFSCIAILSMLKPYPSVGDSALYLGLLVLFLDELTGKLVDMQFSFFLFCGYVGVSLLSPVMHNLWIWRGTGNANFYFATAIAYACLQIILVVENVSTMLSHDRKLRKLSVANIQDGKS</sequence>
<reference evidence="2" key="1">
    <citation type="journal article" date="2016" name="Nat. Biotechnol.">
        <title>Sequencing wild and cultivated cassava and related species reveals extensive interspecific hybridization and genetic diversity.</title>
        <authorList>
            <person name="Bredeson J.V."/>
            <person name="Lyons J.B."/>
            <person name="Prochnik S.E."/>
            <person name="Wu G.A."/>
            <person name="Ha C.M."/>
            <person name="Edsinger-Gonzales E."/>
            <person name="Grimwood J."/>
            <person name="Schmutz J."/>
            <person name="Rabbi I.Y."/>
            <person name="Egesi C."/>
            <person name="Nauluvula P."/>
            <person name="Lebot V."/>
            <person name="Ndunguru J."/>
            <person name="Mkamilo G."/>
            <person name="Bart R.S."/>
            <person name="Setter T.L."/>
            <person name="Gleadow R.M."/>
            <person name="Kulakow P."/>
            <person name="Ferguson M.E."/>
            <person name="Rounsley S."/>
            <person name="Rokhsar D.S."/>
        </authorList>
    </citation>
    <scope>NUCLEOTIDE SEQUENCE [LARGE SCALE GENOMIC DNA]</scope>
    <source>
        <strain evidence="2">cv. AM560-2</strain>
    </source>
</reference>
<gene>
    <name evidence="1" type="ORF">MANES_02G026900v8</name>
</gene>
<name>A0ACB7I4T8_MANES</name>
<accession>A0ACB7I4T8</accession>
<evidence type="ECO:0000313" key="1">
    <source>
        <dbReference type="EMBL" id="KAG8659270.1"/>
    </source>
</evidence>
<keyword evidence="2" id="KW-1185">Reference proteome</keyword>
<organism evidence="1 2">
    <name type="scientific">Manihot esculenta</name>
    <name type="common">Cassava</name>
    <name type="synonym">Jatropha manihot</name>
    <dbReference type="NCBI Taxonomy" id="3983"/>
    <lineage>
        <taxon>Eukaryota</taxon>
        <taxon>Viridiplantae</taxon>
        <taxon>Streptophyta</taxon>
        <taxon>Embryophyta</taxon>
        <taxon>Tracheophyta</taxon>
        <taxon>Spermatophyta</taxon>
        <taxon>Magnoliopsida</taxon>
        <taxon>eudicotyledons</taxon>
        <taxon>Gunneridae</taxon>
        <taxon>Pentapetalae</taxon>
        <taxon>rosids</taxon>
        <taxon>fabids</taxon>
        <taxon>Malpighiales</taxon>
        <taxon>Euphorbiaceae</taxon>
        <taxon>Crotonoideae</taxon>
        <taxon>Manihoteae</taxon>
        <taxon>Manihot</taxon>
    </lineage>
</organism>
<protein>
    <submittedName>
        <fullName evidence="1">Uncharacterized protein</fullName>
    </submittedName>
</protein>
<dbReference type="EMBL" id="CM004388">
    <property type="protein sequence ID" value="KAG8659270.1"/>
    <property type="molecule type" value="Genomic_DNA"/>
</dbReference>
<proteinExistence type="predicted"/>